<evidence type="ECO:0000256" key="7">
    <source>
        <dbReference type="SAM" id="MobiDB-lite"/>
    </source>
</evidence>
<dbReference type="SUPFAM" id="SSF53335">
    <property type="entry name" value="S-adenosyl-L-methionine-dependent methyltransferases"/>
    <property type="match status" value="1"/>
</dbReference>
<dbReference type="FunFam" id="3.40.50.150:FF:000164">
    <property type="entry name" value="Methyltransferase NSUN5, putative"/>
    <property type="match status" value="1"/>
</dbReference>
<dbReference type="Pfam" id="PF21148">
    <property type="entry name" value="NSUN5_fdxn-like"/>
    <property type="match status" value="1"/>
</dbReference>
<dbReference type="Pfam" id="PF21153">
    <property type="entry name" value="NSUN5_N"/>
    <property type="match status" value="1"/>
</dbReference>
<keyword evidence="2 6" id="KW-0808">Transferase</keyword>
<evidence type="ECO:0000313" key="9">
    <source>
        <dbReference type="EMBL" id="KAF0742521.1"/>
    </source>
</evidence>
<dbReference type="InterPro" id="IPR049561">
    <property type="entry name" value="NSUN5_7_fdxn-like"/>
</dbReference>
<dbReference type="PANTHER" id="PTHR22807:SF4">
    <property type="entry name" value="28S RRNA (CYTOSINE-C(5))-METHYLTRANSFERASE"/>
    <property type="match status" value="1"/>
</dbReference>
<dbReference type="Gene3D" id="3.40.50.150">
    <property type="entry name" value="Vaccinia Virus protein VP39"/>
    <property type="match status" value="1"/>
</dbReference>
<keyword evidence="3 6" id="KW-0949">S-adenosyl-L-methionine</keyword>
<dbReference type="PRINTS" id="PR02008">
    <property type="entry name" value="RCMTFAMILY"/>
</dbReference>
<feature type="compositionally biased region" description="Basic residues" evidence="7">
    <location>
        <begin position="483"/>
        <end position="493"/>
    </location>
</feature>
<keyword evidence="10" id="KW-1185">Reference proteome</keyword>
<evidence type="ECO:0000256" key="2">
    <source>
        <dbReference type="ARBA" id="ARBA00022679"/>
    </source>
</evidence>
<dbReference type="GO" id="GO:0005730">
    <property type="term" value="C:nucleolus"/>
    <property type="evidence" value="ECO:0007669"/>
    <property type="project" value="TreeGrafter"/>
</dbReference>
<comment type="similarity">
    <text evidence="6">Belongs to the class I-like SAM-binding methyltransferase superfamily. RsmB/NOP family.</text>
</comment>
<comment type="catalytic activity">
    <reaction evidence="5">
        <text>a cytidine in 25S rRNA + S-adenosyl-L-methionine = a 5-methylcytidine in 25S rRNA + S-adenosyl-L-homocysteine + H(+)</text>
        <dbReference type="Rhea" id="RHEA:47780"/>
        <dbReference type="Rhea" id="RHEA-COMP:11911"/>
        <dbReference type="Rhea" id="RHEA-COMP:11912"/>
        <dbReference type="ChEBI" id="CHEBI:15378"/>
        <dbReference type="ChEBI" id="CHEBI:57856"/>
        <dbReference type="ChEBI" id="CHEBI:59789"/>
        <dbReference type="ChEBI" id="CHEBI:74483"/>
        <dbReference type="ChEBI" id="CHEBI:82748"/>
    </reaction>
</comment>
<evidence type="ECO:0000256" key="5">
    <source>
        <dbReference type="ARBA" id="ARBA00053002"/>
    </source>
</evidence>
<dbReference type="EMBL" id="VJMJ01000027">
    <property type="protein sequence ID" value="KAF0742521.1"/>
    <property type="molecule type" value="Genomic_DNA"/>
</dbReference>
<evidence type="ECO:0000256" key="6">
    <source>
        <dbReference type="PROSITE-ProRule" id="PRU01023"/>
    </source>
</evidence>
<feature type="binding site" evidence="6">
    <location>
        <position position="266"/>
    </location>
    <ligand>
        <name>S-adenosyl-L-methionine</name>
        <dbReference type="ChEBI" id="CHEBI:59789"/>
    </ligand>
</feature>
<evidence type="ECO:0000256" key="4">
    <source>
        <dbReference type="ARBA" id="ARBA00022884"/>
    </source>
</evidence>
<feature type="binding site" evidence="6">
    <location>
        <position position="314"/>
    </location>
    <ligand>
        <name>S-adenosyl-L-methionine</name>
        <dbReference type="ChEBI" id="CHEBI:59789"/>
    </ligand>
</feature>
<proteinExistence type="inferred from homology"/>
<evidence type="ECO:0000256" key="3">
    <source>
        <dbReference type="ARBA" id="ARBA00022691"/>
    </source>
</evidence>
<feature type="binding site" evidence="6">
    <location>
        <begin position="236"/>
        <end position="242"/>
    </location>
    <ligand>
        <name>S-adenosyl-L-methionine</name>
        <dbReference type="ChEBI" id="CHEBI:59789"/>
    </ligand>
</feature>
<comment type="caution">
    <text evidence="9">The sequence shown here is derived from an EMBL/GenBank/DDBJ whole genome shotgun (WGS) entry which is preliminary data.</text>
</comment>
<dbReference type="GO" id="GO:0008173">
    <property type="term" value="F:RNA methyltransferase activity"/>
    <property type="evidence" value="ECO:0007669"/>
    <property type="project" value="InterPro"/>
</dbReference>
<evidence type="ECO:0000313" key="10">
    <source>
        <dbReference type="Proteomes" id="UP000481153"/>
    </source>
</evidence>
<dbReference type="InterPro" id="IPR048889">
    <property type="entry name" value="NSUN5_RCM1_N"/>
</dbReference>
<feature type="domain" description="SAM-dependent MTase RsmB/NOP-type" evidence="8">
    <location>
        <begin position="138"/>
        <end position="454"/>
    </location>
</feature>
<evidence type="ECO:0000259" key="8">
    <source>
        <dbReference type="PROSITE" id="PS51686"/>
    </source>
</evidence>
<dbReference type="InterPro" id="IPR023267">
    <property type="entry name" value="RCMT"/>
</dbReference>
<dbReference type="GO" id="GO:0003723">
    <property type="term" value="F:RNA binding"/>
    <property type="evidence" value="ECO:0007669"/>
    <property type="project" value="UniProtKB-UniRule"/>
</dbReference>
<feature type="region of interest" description="Disordered" evidence="7">
    <location>
        <begin position="461"/>
        <end position="504"/>
    </location>
</feature>
<dbReference type="Gene3D" id="3.30.70.1170">
    <property type="entry name" value="Sun protein, domain 3"/>
    <property type="match status" value="1"/>
</dbReference>
<dbReference type="Proteomes" id="UP000481153">
    <property type="component" value="Unassembled WGS sequence"/>
</dbReference>
<sequence>MSTLYAEAAGVLEGLFRRSGGLKSLTYADKIKSKRACFALVCQTLRFKPLLDQLIAAVPELAKLLKRSKSKQTDNKRPSHQALFYIAIYDLLFGKDKKIQGGGYVKKTVLQHANALKTALVRLKIKQKVKSDEDLLPEENRSAPQLPRYARINTIRAQVDTSDVDAIRTSLDLPDTVSIDTHVRDVIVFPPGTELHTHDSVTSGRLILQDKASCFPGYILHGERGAGDYGDVIDACAAPGNKTSHVAMLVARKTASPRPIRVFAFDKSATRLDLLKRRMAAAGADKIVEPCLASFLDVDLNDAKYANVTSILLDPSCSGSGMTNRLDHLLEIAAIQQDEIAEHDDQVESNDPHAARLESLADFQLQALLKAFSFPNVRRVSYSTCSIFEKENEEVVVAALQKNSSFQLVKVLPTWPRRGVAIPGLTPDQADCLVRANGLEDGTNGFFVAYFERMDCPSEAIPTASESNGLKRKVSEKTQAQKDRKRKKRKAQQAKRAAAAEETD</sequence>
<dbReference type="PROSITE" id="PS51686">
    <property type="entry name" value="SAM_MT_RSMB_NOP"/>
    <property type="match status" value="1"/>
</dbReference>
<feature type="compositionally biased region" description="Basic and acidic residues" evidence="7">
    <location>
        <begin position="473"/>
        <end position="482"/>
    </location>
</feature>
<dbReference type="InterPro" id="IPR029063">
    <property type="entry name" value="SAM-dependent_MTases_sf"/>
</dbReference>
<keyword evidence="4 6" id="KW-0694">RNA-binding</keyword>
<dbReference type="InterPro" id="IPR001678">
    <property type="entry name" value="MeTrfase_RsmB-F_NOP2_dom"/>
</dbReference>
<dbReference type="VEuPathDB" id="FungiDB:AeMF1_012320"/>
<dbReference type="InterPro" id="IPR049560">
    <property type="entry name" value="MeTrfase_RsmB-F_NOP2_cat"/>
</dbReference>
<feature type="active site" description="Nucleophile" evidence="6">
    <location>
        <position position="385"/>
    </location>
</feature>
<comment type="caution">
    <text evidence="6">Lacks conserved residue(s) required for the propagation of feature annotation.</text>
</comment>
<name>A0A6G0XQE7_9STRA</name>
<keyword evidence="1 6" id="KW-0489">Methyltransferase</keyword>
<dbReference type="PANTHER" id="PTHR22807">
    <property type="entry name" value="NOP2 YEAST -RELATED NOL1/NOP2/FMU SUN DOMAIN-CONTAINING"/>
    <property type="match status" value="1"/>
</dbReference>
<gene>
    <name evidence="9" type="ORF">Ae201684_002614</name>
</gene>
<dbReference type="AlphaFoldDB" id="A0A6G0XQE7"/>
<evidence type="ECO:0000256" key="1">
    <source>
        <dbReference type="ARBA" id="ARBA00022603"/>
    </source>
</evidence>
<protein>
    <recommendedName>
        <fullName evidence="8">SAM-dependent MTase RsmB/NOP-type domain-containing protein</fullName>
    </recommendedName>
</protein>
<accession>A0A6G0XQE7</accession>
<reference evidence="9 10" key="1">
    <citation type="submission" date="2019-07" db="EMBL/GenBank/DDBJ databases">
        <title>Genomics analysis of Aphanomyces spp. identifies a new class of oomycete effector associated with host adaptation.</title>
        <authorList>
            <person name="Gaulin E."/>
        </authorList>
    </citation>
    <scope>NUCLEOTIDE SEQUENCE [LARGE SCALE GENOMIC DNA]</scope>
    <source>
        <strain evidence="9 10">ATCC 201684</strain>
    </source>
</reference>
<dbReference type="GO" id="GO:0070475">
    <property type="term" value="P:rRNA base methylation"/>
    <property type="evidence" value="ECO:0007669"/>
    <property type="project" value="TreeGrafter"/>
</dbReference>
<organism evidence="9 10">
    <name type="scientific">Aphanomyces euteiches</name>
    <dbReference type="NCBI Taxonomy" id="100861"/>
    <lineage>
        <taxon>Eukaryota</taxon>
        <taxon>Sar</taxon>
        <taxon>Stramenopiles</taxon>
        <taxon>Oomycota</taxon>
        <taxon>Saprolegniomycetes</taxon>
        <taxon>Saprolegniales</taxon>
        <taxon>Verrucalvaceae</taxon>
        <taxon>Aphanomyces</taxon>
    </lineage>
</organism>
<dbReference type="Pfam" id="PF01189">
    <property type="entry name" value="Methyltr_RsmB-F"/>
    <property type="match status" value="1"/>
</dbReference>